<dbReference type="AlphaFoldDB" id="A0A382N2N6"/>
<dbReference type="EMBL" id="UINC01097030">
    <property type="protein sequence ID" value="SVC54397.1"/>
    <property type="molecule type" value="Genomic_DNA"/>
</dbReference>
<dbReference type="PANTHER" id="PTHR15032">
    <property type="entry name" value="N-ACYL-PHOSPHATIDYLETHANOLAMINE-HYDROLYZING PHOSPHOLIPASE D"/>
    <property type="match status" value="1"/>
</dbReference>
<dbReference type="PANTHER" id="PTHR15032:SF4">
    <property type="entry name" value="N-ACYL-PHOSPHATIDYLETHANOLAMINE-HYDROLYZING PHOSPHOLIPASE D"/>
    <property type="match status" value="1"/>
</dbReference>
<protein>
    <recommendedName>
        <fullName evidence="1">Metallo-beta-lactamase domain-containing protein</fullName>
    </recommendedName>
</protein>
<dbReference type="InterPro" id="IPR001279">
    <property type="entry name" value="Metallo-B-lactamas"/>
</dbReference>
<feature type="domain" description="Metallo-beta-lactamase" evidence="1">
    <location>
        <begin position="119"/>
        <end position="235"/>
    </location>
</feature>
<dbReference type="InterPro" id="IPR036866">
    <property type="entry name" value="RibonucZ/Hydroxyglut_hydro"/>
</dbReference>
<dbReference type="Pfam" id="PF12706">
    <property type="entry name" value="Lactamase_B_2"/>
    <property type="match status" value="1"/>
</dbReference>
<evidence type="ECO:0000313" key="2">
    <source>
        <dbReference type="EMBL" id="SVC54397.1"/>
    </source>
</evidence>
<proteinExistence type="predicted"/>
<dbReference type="Gene3D" id="3.60.15.10">
    <property type="entry name" value="Ribonuclease Z/Hydroxyacylglutathione hydrolase-like"/>
    <property type="match status" value="1"/>
</dbReference>
<accession>A0A382N2N6</accession>
<feature type="non-terminal residue" evidence="2">
    <location>
        <position position="238"/>
    </location>
</feature>
<sequence length="238" mass="26840">MKVIKIIIFILLALSVLIVVFINISPQFGSNPSSSQRKLYYTFPNYIDGKFKNAEETKLFTEEMTMSKFFKSDSDRVPKKDIVPIDIDLESFNNQDSGQIKISWLGHSAFIINFSGTIVLLDPMLGQYAAPVPLPSLKRYSSKVALSTSDIDTIGAVVLSHDHYDHLDYPTIKQIKGKVRIFIVPHGVGNHLRKWGVKEESIIELNWEQSKTVNGIEFVCLPARHFSGRGPLNRNSTL</sequence>
<evidence type="ECO:0000259" key="1">
    <source>
        <dbReference type="Pfam" id="PF12706"/>
    </source>
</evidence>
<dbReference type="GO" id="GO:0005737">
    <property type="term" value="C:cytoplasm"/>
    <property type="evidence" value="ECO:0007669"/>
    <property type="project" value="TreeGrafter"/>
</dbReference>
<name>A0A382N2N6_9ZZZZ</name>
<gene>
    <name evidence="2" type="ORF">METZ01_LOCUS307251</name>
</gene>
<dbReference type="SUPFAM" id="SSF56281">
    <property type="entry name" value="Metallo-hydrolase/oxidoreductase"/>
    <property type="match status" value="1"/>
</dbReference>
<reference evidence="2" key="1">
    <citation type="submission" date="2018-05" db="EMBL/GenBank/DDBJ databases">
        <authorList>
            <person name="Lanie J.A."/>
            <person name="Ng W.-L."/>
            <person name="Kazmierczak K.M."/>
            <person name="Andrzejewski T.M."/>
            <person name="Davidsen T.M."/>
            <person name="Wayne K.J."/>
            <person name="Tettelin H."/>
            <person name="Glass J.I."/>
            <person name="Rusch D."/>
            <person name="Podicherti R."/>
            <person name="Tsui H.-C.T."/>
            <person name="Winkler M.E."/>
        </authorList>
    </citation>
    <scope>NUCLEOTIDE SEQUENCE</scope>
</reference>
<organism evidence="2">
    <name type="scientific">marine metagenome</name>
    <dbReference type="NCBI Taxonomy" id="408172"/>
    <lineage>
        <taxon>unclassified sequences</taxon>
        <taxon>metagenomes</taxon>
        <taxon>ecological metagenomes</taxon>
    </lineage>
</organism>